<accession>A0ABY8GV12</accession>
<dbReference type="Pfam" id="PF12802">
    <property type="entry name" value="MarR_2"/>
    <property type="match status" value="1"/>
</dbReference>
<feature type="domain" description="HTH marR-type" evidence="2">
    <location>
        <begin position="32"/>
        <end position="166"/>
    </location>
</feature>
<dbReference type="PANTHER" id="PTHR33164">
    <property type="entry name" value="TRANSCRIPTIONAL REGULATOR, MARR FAMILY"/>
    <property type="match status" value="1"/>
</dbReference>
<dbReference type="Proteomes" id="UP001214170">
    <property type="component" value="Chromosome"/>
</dbReference>
<evidence type="ECO:0000259" key="2">
    <source>
        <dbReference type="PROSITE" id="PS50995"/>
    </source>
</evidence>
<evidence type="ECO:0000256" key="1">
    <source>
        <dbReference type="SAM" id="MobiDB-lite"/>
    </source>
</evidence>
<protein>
    <submittedName>
        <fullName evidence="3">MarR family transcriptional regulator</fullName>
    </submittedName>
</protein>
<dbReference type="InterPro" id="IPR036390">
    <property type="entry name" value="WH_DNA-bd_sf"/>
</dbReference>
<organism evidence="3 4">
    <name type="scientific">Achromobacter spanius</name>
    <dbReference type="NCBI Taxonomy" id="217203"/>
    <lineage>
        <taxon>Bacteria</taxon>
        <taxon>Pseudomonadati</taxon>
        <taxon>Pseudomonadota</taxon>
        <taxon>Betaproteobacteria</taxon>
        <taxon>Burkholderiales</taxon>
        <taxon>Alcaligenaceae</taxon>
        <taxon>Achromobacter</taxon>
    </lineage>
</organism>
<dbReference type="Gene3D" id="1.10.10.10">
    <property type="entry name" value="Winged helix-like DNA-binding domain superfamily/Winged helix DNA-binding domain"/>
    <property type="match status" value="1"/>
</dbReference>
<keyword evidence="4" id="KW-1185">Reference proteome</keyword>
<dbReference type="RefSeq" id="WP_268078542.1">
    <property type="nucleotide sequence ID" value="NZ_CP106885.1"/>
</dbReference>
<dbReference type="SUPFAM" id="SSF46785">
    <property type="entry name" value="Winged helix' DNA-binding domain"/>
    <property type="match status" value="1"/>
</dbReference>
<evidence type="ECO:0000313" key="3">
    <source>
        <dbReference type="EMBL" id="WFP08713.1"/>
    </source>
</evidence>
<dbReference type="PROSITE" id="PS50995">
    <property type="entry name" value="HTH_MARR_2"/>
    <property type="match status" value="1"/>
</dbReference>
<dbReference type="SMART" id="SM00347">
    <property type="entry name" value="HTH_MARR"/>
    <property type="match status" value="1"/>
</dbReference>
<evidence type="ECO:0000313" key="4">
    <source>
        <dbReference type="Proteomes" id="UP001214170"/>
    </source>
</evidence>
<dbReference type="EMBL" id="CP121261">
    <property type="protein sequence ID" value="WFP08713.1"/>
    <property type="molecule type" value="Genomic_DNA"/>
</dbReference>
<dbReference type="InterPro" id="IPR036388">
    <property type="entry name" value="WH-like_DNA-bd_sf"/>
</dbReference>
<name>A0ABY8GV12_9BURK</name>
<sequence length="179" mass="19897">MANSEVATKIDRKGGKKRQRASVAQVNAHRPEVLITYRISVLAQVLSRLVDASVRENLELSSRQWRVLVVLNRLGGTSASGAVARMASFDHSQVSRVAMELSEKGLIALSNDPTDRRKQILSLTSVGIEHLRSGLPHSLEREAKLRGRLTDEEYTSFGRVLSLLEDEANKLLEEIKRQG</sequence>
<feature type="region of interest" description="Disordered" evidence="1">
    <location>
        <begin position="1"/>
        <end position="23"/>
    </location>
</feature>
<dbReference type="PANTHER" id="PTHR33164:SF43">
    <property type="entry name" value="HTH-TYPE TRANSCRIPTIONAL REPRESSOR YETL"/>
    <property type="match status" value="1"/>
</dbReference>
<gene>
    <name evidence="3" type="ORF">P8T11_02205</name>
</gene>
<dbReference type="InterPro" id="IPR039422">
    <property type="entry name" value="MarR/SlyA-like"/>
</dbReference>
<reference evidence="3 4" key="1">
    <citation type="submission" date="2023-03" db="EMBL/GenBank/DDBJ databases">
        <title>Achromobacter spanius LIG8.</title>
        <authorList>
            <person name="Shrestha S."/>
        </authorList>
    </citation>
    <scope>NUCLEOTIDE SEQUENCE [LARGE SCALE GENOMIC DNA]</scope>
    <source>
        <strain evidence="3 4">LIG8</strain>
    </source>
</reference>
<proteinExistence type="predicted"/>
<dbReference type="InterPro" id="IPR000835">
    <property type="entry name" value="HTH_MarR-typ"/>
</dbReference>